<keyword evidence="3" id="KW-0812">Transmembrane</keyword>
<organism evidence="4 5">
    <name type="scientific">Reticulomyxa filosa</name>
    <dbReference type="NCBI Taxonomy" id="46433"/>
    <lineage>
        <taxon>Eukaryota</taxon>
        <taxon>Sar</taxon>
        <taxon>Rhizaria</taxon>
        <taxon>Retaria</taxon>
        <taxon>Foraminifera</taxon>
        <taxon>Monothalamids</taxon>
        <taxon>Reticulomyxidae</taxon>
        <taxon>Reticulomyxa</taxon>
    </lineage>
</organism>
<feature type="compositionally biased region" description="Polar residues" evidence="2">
    <location>
        <begin position="72"/>
        <end position="81"/>
    </location>
</feature>
<comment type="caution">
    <text evidence="4">The sequence shown here is derived from an EMBL/GenBank/DDBJ whole genome shotgun (WGS) entry which is preliminary data.</text>
</comment>
<accession>X6MKK9</accession>
<feature type="transmembrane region" description="Helical" evidence="3">
    <location>
        <begin position="274"/>
        <end position="296"/>
    </location>
</feature>
<name>X6MKK9_RETFI</name>
<feature type="coiled-coil region" evidence="1">
    <location>
        <begin position="140"/>
        <end position="252"/>
    </location>
</feature>
<feature type="region of interest" description="Disordered" evidence="2">
    <location>
        <begin position="72"/>
        <end position="129"/>
    </location>
</feature>
<keyword evidence="3" id="KW-0472">Membrane</keyword>
<dbReference type="AlphaFoldDB" id="X6MKK9"/>
<protein>
    <submittedName>
        <fullName evidence="4">Uncharacterized protein</fullName>
    </submittedName>
</protein>
<sequence length="364" mass="42721">MTMPTRAMVTPIPPINPFLKMMQTTTTKIIRIRSKSLLNRITMTRVLEATYSFFVVLDYIWDGTPLHLQTPITEENDTNVAQDFATPKDPRVKNNKEASGNNELLEYSITPGGPSDPLPNRDNQPNGNESTIKAVYEQRIKLMQGMLEAEKKKNKDLLQNLEDKNNNLDQMREEKNIKIHTLFEEVKKMKEESDKQKDAITARNEEIRSLHSKVDRQAKDLKELEQGKITAMVVLTQELDKMRALLKMYKQNDVIFNKARFLCCWPEQCKIAHMFYFFCYNAYLFDIFFPSSYYYVRCDLIHVYSMQGTIFRIMFCKDIAVIYCMCVFENVLHFVPSLFFFFFEFWECFFLLLRASMAASNNSK</sequence>
<gene>
    <name evidence="4" type="ORF">RFI_23378</name>
</gene>
<evidence type="ECO:0000256" key="2">
    <source>
        <dbReference type="SAM" id="MobiDB-lite"/>
    </source>
</evidence>
<keyword evidence="5" id="KW-1185">Reference proteome</keyword>
<dbReference type="Proteomes" id="UP000023152">
    <property type="component" value="Unassembled WGS sequence"/>
</dbReference>
<evidence type="ECO:0000313" key="4">
    <source>
        <dbReference type="EMBL" id="ETO13987.1"/>
    </source>
</evidence>
<feature type="compositionally biased region" description="Basic and acidic residues" evidence="2">
    <location>
        <begin position="86"/>
        <end position="96"/>
    </location>
</feature>
<dbReference type="EMBL" id="ASPP01020283">
    <property type="protein sequence ID" value="ETO13987.1"/>
    <property type="molecule type" value="Genomic_DNA"/>
</dbReference>
<reference evidence="4 5" key="1">
    <citation type="journal article" date="2013" name="Curr. Biol.">
        <title>The Genome of the Foraminiferan Reticulomyxa filosa.</title>
        <authorList>
            <person name="Glockner G."/>
            <person name="Hulsmann N."/>
            <person name="Schleicher M."/>
            <person name="Noegel A.A."/>
            <person name="Eichinger L."/>
            <person name="Gallinger C."/>
            <person name="Pawlowski J."/>
            <person name="Sierra R."/>
            <person name="Euteneuer U."/>
            <person name="Pillet L."/>
            <person name="Moustafa A."/>
            <person name="Platzer M."/>
            <person name="Groth M."/>
            <person name="Szafranski K."/>
            <person name="Schliwa M."/>
        </authorList>
    </citation>
    <scope>NUCLEOTIDE SEQUENCE [LARGE SCALE GENOMIC DNA]</scope>
</reference>
<keyword evidence="1" id="KW-0175">Coiled coil</keyword>
<keyword evidence="3" id="KW-1133">Transmembrane helix</keyword>
<evidence type="ECO:0000313" key="5">
    <source>
        <dbReference type="Proteomes" id="UP000023152"/>
    </source>
</evidence>
<proteinExistence type="predicted"/>
<evidence type="ECO:0000256" key="3">
    <source>
        <dbReference type="SAM" id="Phobius"/>
    </source>
</evidence>
<evidence type="ECO:0000256" key="1">
    <source>
        <dbReference type="SAM" id="Coils"/>
    </source>
</evidence>